<dbReference type="GO" id="GO:0003735">
    <property type="term" value="F:structural constituent of ribosome"/>
    <property type="evidence" value="ECO:0007669"/>
    <property type="project" value="InterPro"/>
</dbReference>
<name>A0A4Y7PTI0_9AGAM</name>
<dbReference type="STRING" id="50990.A0A4Y7PTI0"/>
<dbReference type="VEuPathDB" id="FungiDB:BD410DRAFT_729312"/>
<evidence type="ECO:0000256" key="2">
    <source>
        <dbReference type="ARBA" id="ARBA00009254"/>
    </source>
</evidence>
<comment type="similarity">
    <text evidence="2">Belongs to the universal ribosomal protein uL29 family.</text>
</comment>
<proteinExistence type="inferred from homology"/>
<dbReference type="InterPro" id="IPR010729">
    <property type="entry name" value="Ribosomal_uL29_mit"/>
</dbReference>
<evidence type="ECO:0000256" key="5">
    <source>
        <dbReference type="ARBA" id="ARBA00023274"/>
    </source>
</evidence>
<feature type="region of interest" description="Disordered" evidence="8">
    <location>
        <begin position="151"/>
        <end position="177"/>
    </location>
</feature>
<evidence type="ECO:0000313" key="10">
    <source>
        <dbReference type="Proteomes" id="UP000294933"/>
    </source>
</evidence>
<feature type="region of interest" description="Disordered" evidence="8">
    <location>
        <begin position="204"/>
        <end position="246"/>
    </location>
</feature>
<comment type="subcellular location">
    <subcellularLocation>
        <location evidence="1">Mitochondrion</location>
    </subcellularLocation>
</comment>
<dbReference type="InterPro" id="IPR038340">
    <property type="entry name" value="MRP-L47_sf"/>
</dbReference>
<dbReference type="GO" id="GO:0032543">
    <property type="term" value="P:mitochondrial translation"/>
    <property type="evidence" value="ECO:0007669"/>
    <property type="project" value="TreeGrafter"/>
</dbReference>
<dbReference type="AlphaFoldDB" id="A0A4Y7PTI0"/>
<dbReference type="Gene3D" id="6.10.330.20">
    <property type="match status" value="1"/>
</dbReference>
<dbReference type="PANTHER" id="PTHR21183">
    <property type="entry name" value="RIBOSOMAL PROTEIN L47, MITOCHONDRIAL-RELATED"/>
    <property type="match status" value="1"/>
</dbReference>
<sequence>MEEKRKLYNEYLESKASDPPQRPQQRLDVDANHGLWAFFRRLNINGKERYEVIATKEDHTELLQGRAWKASELRRKSFKDLHILWYILLRERNILATQKEEARRLRISPYRRVPRGREATCKRSQARILTVINQRRIAYEEAVKLQHEQTLRETDVSMQPDIDLSPKDKATKPEPLERAERILRRRRSRLHPIVIERANSWRDGAGEVLGRRTSSDSGKKEPPRSVVDNLMVPESVTPPSQSMANQ</sequence>
<feature type="compositionally biased region" description="Polar residues" evidence="8">
    <location>
        <begin position="237"/>
        <end position="246"/>
    </location>
</feature>
<feature type="compositionally biased region" description="Basic and acidic residues" evidence="8">
    <location>
        <begin position="164"/>
        <end position="177"/>
    </location>
</feature>
<gene>
    <name evidence="9" type="ORF">BD410DRAFT_729312</name>
</gene>
<evidence type="ECO:0000256" key="6">
    <source>
        <dbReference type="ARBA" id="ARBA00035289"/>
    </source>
</evidence>
<evidence type="ECO:0000256" key="1">
    <source>
        <dbReference type="ARBA" id="ARBA00004173"/>
    </source>
</evidence>
<dbReference type="EMBL" id="ML170215">
    <property type="protein sequence ID" value="TDL17869.1"/>
    <property type="molecule type" value="Genomic_DNA"/>
</dbReference>
<dbReference type="GO" id="GO:0005762">
    <property type="term" value="C:mitochondrial large ribosomal subunit"/>
    <property type="evidence" value="ECO:0007669"/>
    <property type="project" value="TreeGrafter"/>
</dbReference>
<keyword evidence="10" id="KW-1185">Reference proteome</keyword>
<keyword evidence="3" id="KW-0689">Ribosomal protein</keyword>
<keyword evidence="4" id="KW-0496">Mitochondrion</keyword>
<feature type="compositionally biased region" description="Basic and acidic residues" evidence="8">
    <location>
        <begin position="209"/>
        <end position="223"/>
    </location>
</feature>
<evidence type="ECO:0000256" key="4">
    <source>
        <dbReference type="ARBA" id="ARBA00023128"/>
    </source>
</evidence>
<accession>A0A4Y7PTI0</accession>
<dbReference type="Pfam" id="PF06984">
    <property type="entry name" value="MRP-L47"/>
    <property type="match status" value="1"/>
</dbReference>
<dbReference type="PANTHER" id="PTHR21183:SF18">
    <property type="entry name" value="LARGE RIBOSOMAL SUBUNIT PROTEIN UL29M"/>
    <property type="match status" value="1"/>
</dbReference>
<evidence type="ECO:0000256" key="8">
    <source>
        <dbReference type="SAM" id="MobiDB-lite"/>
    </source>
</evidence>
<evidence type="ECO:0000313" key="9">
    <source>
        <dbReference type="EMBL" id="TDL17869.1"/>
    </source>
</evidence>
<dbReference type="OrthoDB" id="270763at2759"/>
<dbReference type="Proteomes" id="UP000294933">
    <property type="component" value="Unassembled WGS sequence"/>
</dbReference>
<evidence type="ECO:0000256" key="3">
    <source>
        <dbReference type="ARBA" id="ARBA00022980"/>
    </source>
</evidence>
<protein>
    <recommendedName>
        <fullName evidence="6">Large ribosomal subunit protein uL29m</fullName>
    </recommendedName>
    <alternativeName>
        <fullName evidence="7">54S ribosomal protein L4, mitochondrial</fullName>
    </alternativeName>
</protein>
<organism evidence="9 10">
    <name type="scientific">Rickenella mellea</name>
    <dbReference type="NCBI Taxonomy" id="50990"/>
    <lineage>
        <taxon>Eukaryota</taxon>
        <taxon>Fungi</taxon>
        <taxon>Dikarya</taxon>
        <taxon>Basidiomycota</taxon>
        <taxon>Agaricomycotina</taxon>
        <taxon>Agaricomycetes</taxon>
        <taxon>Hymenochaetales</taxon>
        <taxon>Rickenellaceae</taxon>
        <taxon>Rickenella</taxon>
    </lineage>
</organism>
<evidence type="ECO:0000256" key="7">
    <source>
        <dbReference type="ARBA" id="ARBA00035399"/>
    </source>
</evidence>
<reference evidence="9 10" key="1">
    <citation type="submission" date="2018-06" db="EMBL/GenBank/DDBJ databases">
        <title>A transcriptomic atlas of mushroom development highlights an independent origin of complex multicellularity.</title>
        <authorList>
            <consortium name="DOE Joint Genome Institute"/>
            <person name="Krizsan K."/>
            <person name="Almasi E."/>
            <person name="Merenyi Z."/>
            <person name="Sahu N."/>
            <person name="Viragh M."/>
            <person name="Koszo T."/>
            <person name="Mondo S."/>
            <person name="Kiss B."/>
            <person name="Balint B."/>
            <person name="Kues U."/>
            <person name="Barry K."/>
            <person name="Hegedus J.C."/>
            <person name="Henrissat B."/>
            <person name="Johnson J."/>
            <person name="Lipzen A."/>
            <person name="Ohm R."/>
            <person name="Nagy I."/>
            <person name="Pangilinan J."/>
            <person name="Yan J."/>
            <person name="Xiong Y."/>
            <person name="Grigoriev I.V."/>
            <person name="Hibbett D.S."/>
            <person name="Nagy L.G."/>
        </authorList>
    </citation>
    <scope>NUCLEOTIDE SEQUENCE [LARGE SCALE GENOMIC DNA]</scope>
    <source>
        <strain evidence="9 10">SZMC22713</strain>
    </source>
</reference>
<keyword evidence="5" id="KW-0687">Ribonucleoprotein</keyword>